<dbReference type="EMBL" id="PYHO01000043">
    <property type="protein sequence ID" value="PSR44172.1"/>
    <property type="molecule type" value="Genomic_DNA"/>
</dbReference>
<name>A0A2T2XV87_9ENTR</name>
<feature type="chain" id="PRO_5015412038" evidence="1">
    <location>
        <begin position="21"/>
        <end position="118"/>
    </location>
</feature>
<accession>A0A2T2XV87</accession>
<evidence type="ECO:0000256" key="1">
    <source>
        <dbReference type="SAM" id="SignalP"/>
    </source>
</evidence>
<comment type="caution">
    <text evidence="2">The sequence shown here is derived from an EMBL/GenBank/DDBJ whole genome shotgun (WGS) entry which is preliminary data.</text>
</comment>
<proteinExistence type="predicted"/>
<evidence type="ECO:0000313" key="3">
    <source>
        <dbReference type="Proteomes" id="UP000240892"/>
    </source>
</evidence>
<gene>
    <name evidence="2" type="ORF">C8256_24730</name>
</gene>
<sequence>MKINIPAALALLLTAAPLHAKPLSLLHWCSDGTAIHLREDNGRLTITWRGASFPVDKIQTGNLTVDMTGSTPNQSTVMLLAAFNDTPTPTTTITANVVGRGMMSATCRPDTGAKHIDL</sequence>
<keyword evidence="1" id="KW-0732">Signal</keyword>
<reference evidence="2 3" key="1">
    <citation type="submission" date="2018-03" db="EMBL/GenBank/DDBJ databases">
        <title>First report of an OXA-48+CTX-M-M-producing Kluyvera ascorbata clone recovered from patients admitted in a University Hospital in Madrid, Spain.</title>
        <authorList>
            <person name="Hernandez-Garcia M."/>
            <person name="Leon-Sampedro R."/>
            <person name="Perez-Viso B."/>
            <person name="Morosini M.I."/>
            <person name="Lopez-Fresnena N."/>
            <person name="Coque T.M."/>
            <person name="Bonten M."/>
            <person name="Malhotra-Kumar S."/>
            <person name="Ruiz-Garbajosa P."/>
            <person name="Canton R."/>
        </authorList>
    </citation>
    <scope>NUCLEOTIDE SEQUENCE [LARGE SCALE GENOMIC DNA]</scope>
    <source>
        <strain evidence="2 3">KA2</strain>
    </source>
</reference>
<dbReference type="RefSeq" id="WP_106930977.1">
    <property type="nucleotide sequence ID" value="NZ_CABMMU010000043.1"/>
</dbReference>
<keyword evidence="3" id="KW-1185">Reference proteome</keyword>
<dbReference type="AlphaFoldDB" id="A0A2T2XV87"/>
<dbReference type="Proteomes" id="UP000240892">
    <property type="component" value="Unassembled WGS sequence"/>
</dbReference>
<evidence type="ECO:0000313" key="2">
    <source>
        <dbReference type="EMBL" id="PSR44172.1"/>
    </source>
</evidence>
<feature type="signal peptide" evidence="1">
    <location>
        <begin position="1"/>
        <end position="20"/>
    </location>
</feature>
<organism evidence="2 3">
    <name type="scientific">Kluyvera genomosp. 2</name>
    <dbReference type="NCBI Taxonomy" id="2774054"/>
    <lineage>
        <taxon>Bacteria</taxon>
        <taxon>Pseudomonadati</taxon>
        <taxon>Pseudomonadota</taxon>
        <taxon>Gammaproteobacteria</taxon>
        <taxon>Enterobacterales</taxon>
        <taxon>Enterobacteriaceae</taxon>
        <taxon>Kluyvera</taxon>
    </lineage>
</organism>
<protein>
    <submittedName>
        <fullName evidence="2">Uncharacterized protein</fullName>
    </submittedName>
</protein>